<feature type="domain" description="IrrE N-terminal-like" evidence="1">
    <location>
        <begin position="40"/>
        <end position="169"/>
    </location>
</feature>
<dbReference type="Gene3D" id="1.10.10.2910">
    <property type="match status" value="1"/>
</dbReference>
<evidence type="ECO:0000313" key="2">
    <source>
        <dbReference type="EMBL" id="MFD2562934.1"/>
    </source>
</evidence>
<proteinExistence type="predicted"/>
<protein>
    <submittedName>
        <fullName evidence="2">ImmA/IrrE family metallo-endopeptidase</fullName>
    </submittedName>
</protein>
<accession>A0ABW5LGJ1</accession>
<reference evidence="3" key="1">
    <citation type="journal article" date="2019" name="Int. J. Syst. Evol. Microbiol.">
        <title>The Global Catalogue of Microorganisms (GCM) 10K type strain sequencing project: providing services to taxonomists for standard genome sequencing and annotation.</title>
        <authorList>
            <consortium name="The Broad Institute Genomics Platform"/>
            <consortium name="The Broad Institute Genome Sequencing Center for Infectious Disease"/>
            <person name="Wu L."/>
            <person name="Ma J."/>
        </authorList>
    </citation>
    <scope>NUCLEOTIDE SEQUENCE [LARGE SCALE GENOMIC DNA]</scope>
    <source>
        <strain evidence="3">KCTC 52274</strain>
    </source>
</reference>
<evidence type="ECO:0000313" key="3">
    <source>
        <dbReference type="Proteomes" id="UP001597319"/>
    </source>
</evidence>
<dbReference type="EMBL" id="JBHULE010000019">
    <property type="protein sequence ID" value="MFD2562934.1"/>
    <property type="molecule type" value="Genomic_DNA"/>
</dbReference>
<dbReference type="Pfam" id="PF06114">
    <property type="entry name" value="Peptidase_M78"/>
    <property type="match status" value="1"/>
</dbReference>
<evidence type="ECO:0000259" key="1">
    <source>
        <dbReference type="Pfam" id="PF06114"/>
    </source>
</evidence>
<sequence length="273" mass="32034">MNWMKNNLRYNRGSAAAKDLLEQNGFDNLLDFPLDLFASGLGATVIEKELLNSDGRIIFGKKHTIIEINEEIEFEQKKRFTLAHEIGHLVLHKGIEIHNDNESTTSWFNNKEKQARNGRVEYEANQFASELLIPSLLFIERQEGKKFSPQLLRDLAVYFKVSITAIAFKYFQLGDHPICLFHSHNKKVSYWMWPDNYPHYIIDRTRLTPPEDSVAMEFFEKGKIYSKHQSKQQIWKSTWFDLKSSQSDTDFNFYEYCIVSNAYNSVLSVVWEE</sequence>
<dbReference type="PANTHER" id="PTHR43236">
    <property type="entry name" value="ANTITOXIN HIGA1"/>
    <property type="match status" value="1"/>
</dbReference>
<gene>
    <name evidence="2" type="ORF">ACFSR1_09680</name>
</gene>
<dbReference type="InterPro" id="IPR010359">
    <property type="entry name" value="IrrE_HExxH"/>
</dbReference>
<organism evidence="2 3">
    <name type="scientific">Aquimarina rubra</name>
    <dbReference type="NCBI Taxonomy" id="1920033"/>
    <lineage>
        <taxon>Bacteria</taxon>
        <taxon>Pseudomonadati</taxon>
        <taxon>Bacteroidota</taxon>
        <taxon>Flavobacteriia</taxon>
        <taxon>Flavobacteriales</taxon>
        <taxon>Flavobacteriaceae</taxon>
        <taxon>Aquimarina</taxon>
    </lineage>
</organism>
<dbReference type="InterPro" id="IPR052345">
    <property type="entry name" value="Rad_response_metalloprotease"/>
</dbReference>
<name>A0ABW5LGJ1_9FLAO</name>
<dbReference type="PANTHER" id="PTHR43236:SF1">
    <property type="entry name" value="BLL7220 PROTEIN"/>
    <property type="match status" value="1"/>
</dbReference>
<dbReference type="Proteomes" id="UP001597319">
    <property type="component" value="Unassembled WGS sequence"/>
</dbReference>
<keyword evidence="3" id="KW-1185">Reference proteome</keyword>
<comment type="caution">
    <text evidence="2">The sequence shown here is derived from an EMBL/GenBank/DDBJ whole genome shotgun (WGS) entry which is preliminary data.</text>
</comment>